<dbReference type="EMBL" id="KZ995552">
    <property type="protein sequence ID" value="RKO90450.1"/>
    <property type="molecule type" value="Genomic_DNA"/>
</dbReference>
<dbReference type="InterPro" id="IPR001810">
    <property type="entry name" value="F-box_dom"/>
</dbReference>
<name>A0A4P9WHA2_9FUNG</name>
<organism evidence="6 7">
    <name type="scientific">Blyttiomyces helicus</name>
    <dbReference type="NCBI Taxonomy" id="388810"/>
    <lineage>
        <taxon>Eukaryota</taxon>
        <taxon>Fungi</taxon>
        <taxon>Fungi incertae sedis</taxon>
        <taxon>Chytridiomycota</taxon>
        <taxon>Chytridiomycota incertae sedis</taxon>
        <taxon>Chytridiomycetes</taxon>
        <taxon>Chytridiomycetes incertae sedis</taxon>
        <taxon>Blyttiomyces</taxon>
    </lineage>
</organism>
<dbReference type="InterPro" id="IPR036322">
    <property type="entry name" value="WD40_repeat_dom_sf"/>
</dbReference>
<evidence type="ECO:0000256" key="4">
    <source>
        <dbReference type="SAM" id="MobiDB-lite"/>
    </source>
</evidence>
<dbReference type="InterPro" id="IPR001680">
    <property type="entry name" value="WD40_rpt"/>
</dbReference>
<accession>A0A4P9WHA2</accession>
<feature type="region of interest" description="Disordered" evidence="4">
    <location>
        <begin position="1"/>
        <end position="36"/>
    </location>
</feature>
<evidence type="ECO:0000313" key="6">
    <source>
        <dbReference type="EMBL" id="RKO90450.1"/>
    </source>
</evidence>
<dbReference type="GO" id="GO:0005634">
    <property type="term" value="C:nucleus"/>
    <property type="evidence" value="ECO:0007669"/>
    <property type="project" value="TreeGrafter"/>
</dbReference>
<proteinExistence type="predicted"/>
<dbReference type="PROSITE" id="PS50181">
    <property type="entry name" value="FBOX"/>
    <property type="match status" value="1"/>
</dbReference>
<dbReference type="SMART" id="SM00320">
    <property type="entry name" value="WD40"/>
    <property type="match status" value="5"/>
</dbReference>
<keyword evidence="1 3" id="KW-0853">WD repeat</keyword>
<evidence type="ECO:0000259" key="5">
    <source>
        <dbReference type="PROSITE" id="PS50181"/>
    </source>
</evidence>
<dbReference type="GO" id="GO:1990234">
    <property type="term" value="C:transferase complex"/>
    <property type="evidence" value="ECO:0007669"/>
    <property type="project" value="UniProtKB-ARBA"/>
</dbReference>
<keyword evidence="7" id="KW-1185">Reference proteome</keyword>
<dbReference type="SUPFAM" id="SSF50978">
    <property type="entry name" value="WD40 repeat-like"/>
    <property type="match status" value="1"/>
</dbReference>
<reference evidence="7" key="1">
    <citation type="journal article" date="2018" name="Nat. Microbiol.">
        <title>Leveraging single-cell genomics to expand the fungal tree of life.</title>
        <authorList>
            <person name="Ahrendt S.R."/>
            <person name="Quandt C.A."/>
            <person name="Ciobanu D."/>
            <person name="Clum A."/>
            <person name="Salamov A."/>
            <person name="Andreopoulos B."/>
            <person name="Cheng J.F."/>
            <person name="Woyke T."/>
            <person name="Pelin A."/>
            <person name="Henrissat B."/>
            <person name="Reynolds N.K."/>
            <person name="Benny G.L."/>
            <person name="Smith M.E."/>
            <person name="James T.Y."/>
            <person name="Grigoriev I.V."/>
        </authorList>
    </citation>
    <scope>NUCLEOTIDE SEQUENCE [LARGE SCALE GENOMIC DNA]</scope>
</reference>
<dbReference type="PROSITE" id="PS50082">
    <property type="entry name" value="WD_REPEATS_2"/>
    <property type="match status" value="2"/>
</dbReference>
<dbReference type="PANTHER" id="PTHR22847">
    <property type="entry name" value="WD40 REPEAT PROTEIN"/>
    <property type="match status" value="1"/>
</dbReference>
<dbReference type="Pfam" id="PF00400">
    <property type="entry name" value="WD40"/>
    <property type="match status" value="2"/>
</dbReference>
<gene>
    <name evidence="6" type="ORF">BDK51DRAFT_32289</name>
</gene>
<dbReference type="AlphaFoldDB" id="A0A4P9WHA2"/>
<keyword evidence="2" id="KW-0677">Repeat</keyword>
<evidence type="ECO:0000256" key="2">
    <source>
        <dbReference type="ARBA" id="ARBA00022737"/>
    </source>
</evidence>
<sequence length="473" mass="51474">MQRTHSTESLGPDLKRLKLLEEDEEESEPAPPAPIRQRKAATIDQLPSELLTAIFGLLAAPGVGRASRACRRFWALGSDWKIWRDLCIADGMSLSRLPTTSGDPATMHQTALRHRTETRRAWFRGSHRCRRVAAHNLPVTCLHADAEGLVVSGSWDGAVKVWQLMMDEEEAREGEGEDAAAGVGVETPPATPPQWGEWDEGGGVREREANARLRLMRTLQSQGGKIDCLKYHAGLLITGGRGSPSIHIWKLERPSAPTIPPHRPAPLEPPRTLTPSDPHRIPTHVTCLDHDGTQLVTGHVTGIRVWDLATGRCTAVLICPPGTDIVRVELAGAGAVMSILISCIPTVPGIRCSHKVPSGPTGLDLVCGFKDGNLRMWRVHLAPGGATADPPVTLSCLSDWITCTDVDALADVVVAGSWDRRVRIWDAERGCLRRTLRETSPVLCARNTGRDSSDSTEKARNILEAMQGGRTQQ</sequence>
<feature type="region of interest" description="Disordered" evidence="4">
    <location>
        <begin position="177"/>
        <end position="201"/>
    </location>
</feature>
<evidence type="ECO:0000256" key="1">
    <source>
        <dbReference type="ARBA" id="ARBA00022574"/>
    </source>
</evidence>
<dbReference type="Pfam" id="PF12937">
    <property type="entry name" value="F-box-like"/>
    <property type="match status" value="1"/>
</dbReference>
<dbReference type="InterPro" id="IPR015943">
    <property type="entry name" value="WD40/YVTN_repeat-like_dom_sf"/>
</dbReference>
<dbReference type="OrthoDB" id="2114485at2759"/>
<feature type="repeat" description="WD" evidence="3">
    <location>
        <begin position="413"/>
        <end position="435"/>
    </location>
</feature>
<dbReference type="Proteomes" id="UP000269721">
    <property type="component" value="Unassembled WGS sequence"/>
</dbReference>
<dbReference type="SUPFAM" id="SSF81383">
    <property type="entry name" value="F-box domain"/>
    <property type="match status" value="1"/>
</dbReference>
<feature type="domain" description="F-box" evidence="5">
    <location>
        <begin position="40"/>
        <end position="86"/>
    </location>
</feature>
<dbReference type="PANTHER" id="PTHR22847:SF637">
    <property type="entry name" value="WD REPEAT DOMAIN 5B"/>
    <property type="match status" value="1"/>
</dbReference>
<feature type="repeat" description="WD" evidence="3">
    <location>
        <begin position="132"/>
        <end position="172"/>
    </location>
</feature>
<dbReference type="Gene3D" id="2.130.10.10">
    <property type="entry name" value="YVTN repeat-like/Quinoprotein amine dehydrogenase"/>
    <property type="match status" value="2"/>
</dbReference>
<evidence type="ECO:0000313" key="7">
    <source>
        <dbReference type="Proteomes" id="UP000269721"/>
    </source>
</evidence>
<protein>
    <submittedName>
        <fullName evidence="6">WD40-repeat-containing domain protein</fullName>
    </submittedName>
</protein>
<evidence type="ECO:0000256" key="3">
    <source>
        <dbReference type="PROSITE-ProRule" id="PRU00221"/>
    </source>
</evidence>
<dbReference type="InterPro" id="IPR036047">
    <property type="entry name" value="F-box-like_dom_sf"/>
</dbReference>
<dbReference type="Gene3D" id="1.20.1280.50">
    <property type="match status" value="1"/>
</dbReference>